<accession>A0ACA9M6U2</accession>
<evidence type="ECO:0000313" key="2">
    <source>
        <dbReference type="Proteomes" id="UP000789860"/>
    </source>
</evidence>
<sequence length="95" mass="10799">MSNDSALCGLCHHKTLKHYNYNIPGNFFKLLQNHINETKETLVYLIRSQLMLHSNYSGLQTASSLMTELEFSEVILVSNSARSTNNIKPLRSSLQ</sequence>
<keyword evidence="2" id="KW-1185">Reference proteome</keyword>
<name>A0ACA9M6U2_9GLOM</name>
<protein>
    <submittedName>
        <fullName evidence="1">5561_t:CDS:1</fullName>
    </submittedName>
</protein>
<dbReference type="Proteomes" id="UP000789860">
    <property type="component" value="Unassembled WGS sequence"/>
</dbReference>
<reference evidence="1" key="1">
    <citation type="submission" date="2021-06" db="EMBL/GenBank/DDBJ databases">
        <authorList>
            <person name="Kallberg Y."/>
            <person name="Tangrot J."/>
            <person name="Rosling A."/>
        </authorList>
    </citation>
    <scope>NUCLEOTIDE SEQUENCE</scope>
    <source>
        <strain evidence="1">AU212A</strain>
    </source>
</reference>
<gene>
    <name evidence="1" type="ORF">SCALOS_LOCUS5934</name>
</gene>
<proteinExistence type="predicted"/>
<comment type="caution">
    <text evidence="1">The sequence shown here is derived from an EMBL/GenBank/DDBJ whole genome shotgun (WGS) entry which is preliminary data.</text>
</comment>
<evidence type="ECO:0000313" key="1">
    <source>
        <dbReference type="EMBL" id="CAG8573451.1"/>
    </source>
</evidence>
<feature type="non-terminal residue" evidence="1">
    <location>
        <position position="95"/>
    </location>
</feature>
<organism evidence="1 2">
    <name type="scientific">Scutellospora calospora</name>
    <dbReference type="NCBI Taxonomy" id="85575"/>
    <lineage>
        <taxon>Eukaryota</taxon>
        <taxon>Fungi</taxon>
        <taxon>Fungi incertae sedis</taxon>
        <taxon>Mucoromycota</taxon>
        <taxon>Glomeromycotina</taxon>
        <taxon>Glomeromycetes</taxon>
        <taxon>Diversisporales</taxon>
        <taxon>Gigasporaceae</taxon>
        <taxon>Scutellospora</taxon>
    </lineage>
</organism>
<dbReference type="EMBL" id="CAJVPM010010484">
    <property type="protein sequence ID" value="CAG8573451.1"/>
    <property type="molecule type" value="Genomic_DNA"/>
</dbReference>